<evidence type="ECO:0000256" key="1">
    <source>
        <dbReference type="ARBA" id="ARBA00022574"/>
    </source>
</evidence>
<keyword evidence="7" id="KW-1185">Reference proteome</keyword>
<feature type="repeat" description="WD" evidence="3">
    <location>
        <begin position="468"/>
        <end position="509"/>
    </location>
</feature>
<reference evidence="6" key="2">
    <citation type="submission" date="2020-09" db="EMBL/GenBank/DDBJ databases">
        <authorList>
            <person name="Sun Q."/>
            <person name="Ohkuma M."/>
        </authorList>
    </citation>
    <scope>NUCLEOTIDE SEQUENCE</scope>
    <source>
        <strain evidence="6">JCM 4815</strain>
    </source>
</reference>
<gene>
    <name evidence="6" type="ORF">GCM10010365_15200</name>
</gene>
<feature type="repeat" description="WD" evidence="3">
    <location>
        <begin position="511"/>
        <end position="536"/>
    </location>
</feature>
<dbReference type="EMBL" id="BMVW01000002">
    <property type="protein sequence ID" value="GGY97676.1"/>
    <property type="molecule type" value="Genomic_DNA"/>
</dbReference>
<dbReference type="PROSITE" id="PS00678">
    <property type="entry name" value="WD_REPEATS_1"/>
    <property type="match status" value="6"/>
</dbReference>
<dbReference type="InterPro" id="IPR000157">
    <property type="entry name" value="TIR_dom"/>
</dbReference>
<dbReference type="Pfam" id="PF13676">
    <property type="entry name" value="TIR_2"/>
    <property type="match status" value="1"/>
</dbReference>
<dbReference type="InterPro" id="IPR015943">
    <property type="entry name" value="WD40/YVTN_repeat-like_dom_sf"/>
</dbReference>
<keyword evidence="1 3" id="KW-0853">WD repeat</keyword>
<feature type="repeat" description="WD" evidence="3">
    <location>
        <begin position="806"/>
        <end position="847"/>
    </location>
</feature>
<dbReference type="Proteomes" id="UP000622166">
    <property type="component" value="Unassembled WGS sequence"/>
</dbReference>
<dbReference type="CDD" id="cd00200">
    <property type="entry name" value="WD40"/>
    <property type="match status" value="2"/>
</dbReference>
<evidence type="ECO:0000256" key="2">
    <source>
        <dbReference type="ARBA" id="ARBA00022737"/>
    </source>
</evidence>
<sequence>MVAKRAFLPQVSKKSTGVDSYRAFISYSHAADNKLAPRLQRGLHQLAKPWYRAPSFRVFRDETSLTATPAMWSSIERALSASEFFILLASPDSARSKWVDREVAWWLAHRSPQQILIGLTNGELTWDDRTGDFVQDPAAPTLPKRLQGVFTEEPRVIRLSWARTENHVSLRNGRFRDAVAEFAAPLHGRSKEDLVGEDLRQQRRMTWWRNAAIGSLTILALVASVSSVQFFAQRNTAREQRDLAVSRQLAAESTRIVDTQPENAILVGLESLNAAGKEHRNPPTGLVTGLARLQHASERYSIAHTLSVSYSSDGRKLALGEESGTIRLTDPRTPDRSDQTLRGHTSGIRNMAFSKDGRLLASTGDNSVRLWSVATGRPYGAAIKLSEPGNGVAFSPDGKLVASGGVDKAIRLWDVATGKPRGKPLQGHTDAVTDVAFSPDGRLLGSAGADETVRLWDVTTGKPRGKPLQGHTDDVQDVEFTPDRKILASASMDKTVRLWDVTTGKPRGKALQSHVNTVNALAISPDGKTLASAGGDMVHLWDTDTGRPQGLPLVGHTDNIWSLAFRPDGKQIATVSGDKALRLWETAVTPSISQALTGHTGEVFDAEFSRDGKRLATASGDGTVRLWDPLTRRPLGKPLHGHTGWVIGVAFSPDGSLVASAGEDRTVRLWNVATGRPHGKPLIGHMNWTTRVDFSPDGRLLASASNDKIVRLWDVATGRPFGSPLRHDRGVLGVAFSPDGKTLASADNTVRLWDVASGRQIREPLNSNAQSVNSVAFSPDSKMIASADNTVRLWDVASGRQIREPLEGHTGTVADVTFSPDGKLLASSGIDGTARMWEVPSGQPVGPPLTGHETTTSQVEGYAGAVNQVVFSPNGKQLATAGDDTTVRLWNPEFSGWADYGCEIVNRNLSRAEWRHLAEGLPYHRTCPEAGR</sequence>
<dbReference type="InterPro" id="IPR036322">
    <property type="entry name" value="WD40_repeat_dom_sf"/>
</dbReference>
<feature type="domain" description="TIR" evidence="5">
    <location>
        <begin position="24"/>
        <end position="108"/>
    </location>
</feature>
<feature type="repeat" description="WD" evidence="3">
    <location>
        <begin position="682"/>
        <end position="723"/>
    </location>
</feature>
<dbReference type="SUPFAM" id="SSF52200">
    <property type="entry name" value="Toll/Interleukin receptor TIR domain"/>
    <property type="match status" value="1"/>
</dbReference>
<dbReference type="InterPro" id="IPR050505">
    <property type="entry name" value="WDR55/POC1"/>
</dbReference>
<feature type="repeat" description="WD" evidence="3">
    <location>
        <begin position="724"/>
        <end position="763"/>
    </location>
</feature>
<keyword evidence="4" id="KW-0472">Membrane</keyword>
<feature type="repeat" description="WD" evidence="3">
    <location>
        <begin position="859"/>
        <end position="891"/>
    </location>
</feature>
<evidence type="ECO:0000259" key="5">
    <source>
        <dbReference type="Pfam" id="PF13676"/>
    </source>
</evidence>
<dbReference type="PROSITE" id="PS50082">
    <property type="entry name" value="WD_REPEATS_2"/>
    <property type="match status" value="13"/>
</dbReference>
<dbReference type="PRINTS" id="PR00320">
    <property type="entry name" value="GPROTEINBRPT"/>
</dbReference>
<dbReference type="SMART" id="SM00320">
    <property type="entry name" value="WD40"/>
    <property type="match status" value="14"/>
</dbReference>
<feature type="transmembrane region" description="Helical" evidence="4">
    <location>
        <begin position="210"/>
        <end position="232"/>
    </location>
</feature>
<protein>
    <recommendedName>
        <fullName evidence="5">TIR domain-containing protein</fullName>
    </recommendedName>
</protein>
<dbReference type="SUPFAM" id="SSF50978">
    <property type="entry name" value="WD40 repeat-like"/>
    <property type="match status" value="2"/>
</dbReference>
<dbReference type="Pfam" id="PF00400">
    <property type="entry name" value="WD40"/>
    <property type="match status" value="13"/>
</dbReference>
<evidence type="ECO:0000313" key="7">
    <source>
        <dbReference type="Proteomes" id="UP000622166"/>
    </source>
</evidence>
<feature type="repeat" description="WD" evidence="3">
    <location>
        <begin position="425"/>
        <end position="466"/>
    </location>
</feature>
<accession>A0A918UEJ0</accession>
<keyword evidence="2" id="KW-0677">Repeat</keyword>
<feature type="repeat" description="WD" evidence="3">
    <location>
        <begin position="596"/>
        <end position="628"/>
    </location>
</feature>
<proteinExistence type="predicted"/>
<feature type="repeat" description="WD" evidence="3">
    <location>
        <begin position="392"/>
        <end position="423"/>
    </location>
</feature>
<feature type="repeat" description="WD" evidence="3">
    <location>
        <begin position="553"/>
        <end position="585"/>
    </location>
</feature>
<dbReference type="InterPro" id="IPR020472">
    <property type="entry name" value="WD40_PAC1"/>
</dbReference>
<dbReference type="PROSITE" id="PS50294">
    <property type="entry name" value="WD_REPEATS_REGION"/>
    <property type="match status" value="11"/>
</dbReference>
<evidence type="ECO:0000256" key="4">
    <source>
        <dbReference type="SAM" id="Phobius"/>
    </source>
</evidence>
<dbReference type="InterPro" id="IPR001680">
    <property type="entry name" value="WD40_rpt"/>
</dbReference>
<dbReference type="PANTHER" id="PTHR44019:SF8">
    <property type="entry name" value="POC1 CENTRIOLAR PROTEIN HOMOLOG"/>
    <property type="match status" value="1"/>
</dbReference>
<evidence type="ECO:0000313" key="6">
    <source>
        <dbReference type="EMBL" id="GGY97676.1"/>
    </source>
</evidence>
<keyword evidence="4" id="KW-1133">Transmembrane helix</keyword>
<feature type="repeat" description="WD" evidence="3">
    <location>
        <begin position="341"/>
        <end position="381"/>
    </location>
</feature>
<dbReference type="Gene3D" id="3.40.50.10140">
    <property type="entry name" value="Toll/interleukin-1 receptor homology (TIR) domain"/>
    <property type="match status" value="1"/>
</dbReference>
<feature type="repeat" description="WD" evidence="3">
    <location>
        <begin position="765"/>
        <end position="804"/>
    </location>
</feature>
<dbReference type="Gene3D" id="2.130.10.10">
    <property type="entry name" value="YVTN repeat-like/Quinoprotein amine dehydrogenase"/>
    <property type="match status" value="6"/>
</dbReference>
<dbReference type="GO" id="GO:0007165">
    <property type="term" value="P:signal transduction"/>
    <property type="evidence" value="ECO:0007669"/>
    <property type="project" value="InterPro"/>
</dbReference>
<dbReference type="PANTHER" id="PTHR44019">
    <property type="entry name" value="WD REPEAT-CONTAINING PROTEIN 55"/>
    <property type="match status" value="1"/>
</dbReference>
<reference evidence="6" key="1">
    <citation type="journal article" date="2014" name="Int. J. Syst. Evol. Microbiol.">
        <title>Complete genome sequence of Corynebacterium casei LMG S-19264T (=DSM 44701T), isolated from a smear-ripened cheese.</title>
        <authorList>
            <consortium name="US DOE Joint Genome Institute (JGI-PGF)"/>
            <person name="Walter F."/>
            <person name="Albersmeier A."/>
            <person name="Kalinowski J."/>
            <person name="Ruckert C."/>
        </authorList>
    </citation>
    <scope>NUCLEOTIDE SEQUENCE</scope>
    <source>
        <strain evidence="6">JCM 4815</strain>
    </source>
</reference>
<dbReference type="InterPro" id="IPR035897">
    <property type="entry name" value="Toll_tir_struct_dom_sf"/>
</dbReference>
<name>A0A918UEJ0_9ACTN</name>
<dbReference type="AlphaFoldDB" id="A0A918UEJ0"/>
<organism evidence="6 7">
    <name type="scientific">Streptomyces poonensis</name>
    <dbReference type="NCBI Taxonomy" id="68255"/>
    <lineage>
        <taxon>Bacteria</taxon>
        <taxon>Bacillati</taxon>
        <taxon>Actinomycetota</taxon>
        <taxon>Actinomycetes</taxon>
        <taxon>Kitasatosporales</taxon>
        <taxon>Streptomycetaceae</taxon>
        <taxon>Streptomyces</taxon>
    </lineage>
</organism>
<feature type="repeat" description="WD" evidence="3">
    <location>
        <begin position="639"/>
        <end position="680"/>
    </location>
</feature>
<dbReference type="InterPro" id="IPR019775">
    <property type="entry name" value="WD40_repeat_CS"/>
</dbReference>
<comment type="caution">
    <text evidence="6">The sequence shown here is derived from an EMBL/GenBank/DDBJ whole genome shotgun (WGS) entry which is preliminary data.</text>
</comment>
<dbReference type="RefSeq" id="WP_189856619.1">
    <property type="nucleotide sequence ID" value="NZ_BMVW01000002.1"/>
</dbReference>
<evidence type="ECO:0000256" key="3">
    <source>
        <dbReference type="PROSITE-ProRule" id="PRU00221"/>
    </source>
</evidence>
<keyword evidence="4" id="KW-0812">Transmembrane</keyword>